<protein>
    <submittedName>
        <fullName evidence="3">M20/M25/M40 family metallo-hydrolase</fullName>
    </submittedName>
</protein>
<dbReference type="InterPro" id="IPR046450">
    <property type="entry name" value="PA_dom_sf"/>
</dbReference>
<dbReference type="PANTHER" id="PTHR12147">
    <property type="entry name" value="METALLOPEPTIDASE M28 FAMILY MEMBER"/>
    <property type="match status" value="1"/>
</dbReference>
<dbReference type="PANTHER" id="PTHR12147:SF26">
    <property type="entry name" value="PEPTIDASE M28 DOMAIN-CONTAINING PROTEIN"/>
    <property type="match status" value="1"/>
</dbReference>
<feature type="signal peptide" evidence="1">
    <location>
        <begin position="1"/>
        <end position="21"/>
    </location>
</feature>
<keyword evidence="3" id="KW-0378">Hydrolase</keyword>
<dbReference type="Gene3D" id="3.40.630.10">
    <property type="entry name" value="Zn peptidases"/>
    <property type="match status" value="2"/>
</dbReference>
<dbReference type="SUPFAM" id="SSF53187">
    <property type="entry name" value="Zn-dependent exopeptidases"/>
    <property type="match status" value="1"/>
</dbReference>
<dbReference type="GO" id="GO:0006508">
    <property type="term" value="P:proteolysis"/>
    <property type="evidence" value="ECO:0007669"/>
    <property type="project" value="InterPro"/>
</dbReference>
<dbReference type="AlphaFoldDB" id="A0A418YTP2"/>
<keyword evidence="4" id="KW-1185">Reference proteome</keyword>
<dbReference type="EMBL" id="QVRA01000006">
    <property type="protein sequence ID" value="RJG55413.1"/>
    <property type="molecule type" value="Genomic_DNA"/>
</dbReference>
<dbReference type="InterPro" id="IPR007484">
    <property type="entry name" value="Peptidase_M28"/>
</dbReference>
<reference evidence="3 4" key="1">
    <citation type="submission" date="2018-08" db="EMBL/GenBank/DDBJ databases">
        <title>Sphingobium sp. EO9.</title>
        <authorList>
            <person name="Park Y."/>
            <person name="Kim K.H."/>
            <person name="Jeon C.O."/>
        </authorList>
    </citation>
    <scope>NUCLEOTIDE SEQUENCE [LARGE SCALE GENOMIC DNA]</scope>
    <source>
        <strain evidence="3 4">EO9</strain>
    </source>
</reference>
<evidence type="ECO:0000259" key="2">
    <source>
        <dbReference type="Pfam" id="PF04389"/>
    </source>
</evidence>
<sequence>MRGLSFGISLIALMVGSTALAEAEGEAEGDRGARWWAHVEMLASDAMQGRGTGTPGYDKAAAYVIGQFQAMGLKPAGTQGFRQLVAFVEQRIVSDKSSAALVGPQGVVPLAVPGDLIFGGGGGPVPESIDAPLVFAGYGLHLPEAGHDDFAGLDLKGKIVVVLSGGPATLSGALKSHARSERSHWLAEQGALGLITLVTPKQVEIPWDRRIALSGAPALYYSDVSLRDTQTPFLGAQLDPAKSDLLFTGSGQDFAAIAAAADASAPVASFPLAVRLKAQVSATRAELSSPNLIAMLPGSDPKLRHDYVVLSAHLDGYGVGTPIKGDAIYNGAFDNASGVASLLEIGRALKASKVKPKRSILFAIVTAEEKGLLGARYFARRPTVPQKSIVADLNFDMALPIFPLTSVTPIGYDQSSLGKDAEVVSAAMNLPITPDPFPDRNVFIRSDQYAFIREGIPALFFKYGFKAGTPEAATEKAWRANIYHSPFDDLNQPVMPAESAKLNDYVTAVTLRVANGAARPTWNGDSFFRRFAK</sequence>
<evidence type="ECO:0000256" key="1">
    <source>
        <dbReference type="SAM" id="SignalP"/>
    </source>
</evidence>
<organism evidence="3 4">
    <name type="scientific">Sphingobium terrigena</name>
    <dbReference type="NCBI Taxonomy" id="2304063"/>
    <lineage>
        <taxon>Bacteria</taxon>
        <taxon>Pseudomonadati</taxon>
        <taxon>Pseudomonadota</taxon>
        <taxon>Alphaproteobacteria</taxon>
        <taxon>Sphingomonadales</taxon>
        <taxon>Sphingomonadaceae</taxon>
        <taxon>Sphingobium</taxon>
    </lineage>
</organism>
<feature type="domain" description="Peptidase M28" evidence="2">
    <location>
        <begin position="291"/>
        <end position="507"/>
    </location>
</feature>
<dbReference type="Pfam" id="PF04389">
    <property type="entry name" value="Peptidase_M28"/>
    <property type="match status" value="1"/>
</dbReference>
<accession>A0A418YTP2</accession>
<gene>
    <name evidence="3" type="ORF">D0Z70_08370</name>
</gene>
<feature type="chain" id="PRO_5019576392" evidence="1">
    <location>
        <begin position="22"/>
        <end position="533"/>
    </location>
</feature>
<evidence type="ECO:0000313" key="3">
    <source>
        <dbReference type="EMBL" id="RJG55413.1"/>
    </source>
</evidence>
<dbReference type="OrthoDB" id="9778250at2"/>
<dbReference type="CDD" id="cd04820">
    <property type="entry name" value="PA_M28_1_1"/>
    <property type="match status" value="1"/>
</dbReference>
<dbReference type="SUPFAM" id="SSF52025">
    <property type="entry name" value="PA domain"/>
    <property type="match status" value="1"/>
</dbReference>
<name>A0A418YTP2_9SPHN</name>
<evidence type="ECO:0000313" key="4">
    <source>
        <dbReference type="Proteomes" id="UP000283469"/>
    </source>
</evidence>
<proteinExistence type="predicted"/>
<keyword evidence="1" id="KW-0732">Signal</keyword>
<dbReference type="GO" id="GO:0008235">
    <property type="term" value="F:metalloexopeptidase activity"/>
    <property type="evidence" value="ECO:0007669"/>
    <property type="project" value="InterPro"/>
</dbReference>
<dbReference type="Proteomes" id="UP000283469">
    <property type="component" value="Unassembled WGS sequence"/>
</dbReference>
<dbReference type="RefSeq" id="WP_119745296.1">
    <property type="nucleotide sequence ID" value="NZ_QVRA01000006.1"/>
</dbReference>
<dbReference type="InterPro" id="IPR045175">
    <property type="entry name" value="M28_fam"/>
</dbReference>
<dbReference type="Gene3D" id="3.50.30.30">
    <property type="match status" value="1"/>
</dbReference>
<comment type="caution">
    <text evidence="3">The sequence shown here is derived from an EMBL/GenBank/DDBJ whole genome shotgun (WGS) entry which is preliminary data.</text>
</comment>